<protein>
    <submittedName>
        <fullName evidence="2">Uncharacterized protein</fullName>
    </submittedName>
</protein>
<reference evidence="2 3" key="1">
    <citation type="journal article" date="2020" name="ISME J.">
        <title>Uncovering the hidden diversity of litter-decomposition mechanisms in mushroom-forming fungi.</title>
        <authorList>
            <person name="Floudas D."/>
            <person name="Bentzer J."/>
            <person name="Ahren D."/>
            <person name="Johansson T."/>
            <person name="Persson P."/>
            <person name="Tunlid A."/>
        </authorList>
    </citation>
    <scope>NUCLEOTIDE SEQUENCE [LARGE SCALE GENOMIC DNA]</scope>
    <source>
        <strain evidence="2 3">CBS 175.51</strain>
    </source>
</reference>
<dbReference type="EMBL" id="JAACJK010000219">
    <property type="protein sequence ID" value="KAF5317342.1"/>
    <property type="molecule type" value="Genomic_DNA"/>
</dbReference>
<evidence type="ECO:0000313" key="3">
    <source>
        <dbReference type="Proteomes" id="UP000541558"/>
    </source>
</evidence>
<accession>A0A8H5B6B7</accession>
<keyword evidence="3" id="KW-1185">Reference proteome</keyword>
<name>A0A8H5B6B7_9AGAR</name>
<dbReference type="OrthoDB" id="3059203at2759"/>
<feature type="region of interest" description="Disordered" evidence="1">
    <location>
        <begin position="1"/>
        <end position="30"/>
    </location>
</feature>
<organism evidence="2 3">
    <name type="scientific">Ephemerocybe angulata</name>
    <dbReference type="NCBI Taxonomy" id="980116"/>
    <lineage>
        <taxon>Eukaryota</taxon>
        <taxon>Fungi</taxon>
        <taxon>Dikarya</taxon>
        <taxon>Basidiomycota</taxon>
        <taxon>Agaricomycotina</taxon>
        <taxon>Agaricomycetes</taxon>
        <taxon>Agaricomycetidae</taxon>
        <taxon>Agaricales</taxon>
        <taxon>Agaricineae</taxon>
        <taxon>Psathyrellaceae</taxon>
        <taxon>Ephemerocybe</taxon>
    </lineage>
</organism>
<sequence length="440" mass="49865">MDNKRRGRRPSANTTHTIAKQSGTSVPAKTARIEKLRSAWKAVMREIVPVAEVGASIGKAVPILGAPVEGALEALAKVLKLLEGRCQNKEDIEKLRKKLENISQRLSTSIESPSEHFDTLESQLRWTHSELDRHLRTTTGTLRYDLVAQAITKCDQDINFFLLEFLTFSQITRKKEVEDLKAEMKTEMKKNFDIMLQQITVLLPIMPSAIVIVDPYGRPHEFSKLPGTYSETAGLILDRYRRDPRKLQVLKEYIDVDMFEFRLDNDDPEESQDLTLSEAQLPYLRTGLMVYMSVVKYQAVSPSRSPYVECPCCDDRVQLEHKALISCPNTSCPGRIAIKIESGGSYPSICPYNPHLRSPHEQRQCPEKIVNFVVKIIPTAYFARGRNISIERLNLLLPLNAVFSWFTNSSTTTHIGEMNVTSISRGARYVEYDSSNDLVS</sequence>
<proteinExistence type="predicted"/>
<dbReference type="AlphaFoldDB" id="A0A8H5B6B7"/>
<dbReference type="Proteomes" id="UP000541558">
    <property type="component" value="Unassembled WGS sequence"/>
</dbReference>
<comment type="caution">
    <text evidence="2">The sequence shown here is derived from an EMBL/GenBank/DDBJ whole genome shotgun (WGS) entry which is preliminary data.</text>
</comment>
<feature type="compositionally biased region" description="Polar residues" evidence="1">
    <location>
        <begin position="11"/>
        <end position="27"/>
    </location>
</feature>
<evidence type="ECO:0000313" key="2">
    <source>
        <dbReference type="EMBL" id="KAF5317342.1"/>
    </source>
</evidence>
<evidence type="ECO:0000256" key="1">
    <source>
        <dbReference type="SAM" id="MobiDB-lite"/>
    </source>
</evidence>
<gene>
    <name evidence="2" type="ORF">D9611_003556</name>
</gene>